<reference evidence="1" key="2">
    <citation type="submission" date="2021-03" db="UniProtKB">
        <authorList>
            <consortium name="EnsemblPlants"/>
        </authorList>
    </citation>
    <scope>IDENTIFICATION</scope>
</reference>
<dbReference type="AlphaFoldDB" id="A0A803NNY6"/>
<dbReference type="EnsemblPlants" id="evm.model.01.397">
    <property type="protein sequence ID" value="cds.evm.model.01.397"/>
    <property type="gene ID" value="evm.TU.01.397"/>
</dbReference>
<sequence>MLLCCVYRLGEESVSFLKGISGKVYILELSIAKEMVGAKRLGVTNVPLSVLIVLTPKFNANDNKWKRSEAAAAPDFFSLDVAAGDHFSLSVLYSHTRSRGAGPKTPTAEDERRLESRLVHGNVKFMSHMIQFHIILVI</sequence>
<protein>
    <submittedName>
        <fullName evidence="1">Uncharacterized protein</fullName>
    </submittedName>
</protein>
<proteinExistence type="predicted"/>
<accession>A0A803NNY6</accession>
<reference evidence="1" key="1">
    <citation type="submission" date="2018-11" db="EMBL/GenBank/DDBJ databases">
        <authorList>
            <person name="Grassa J C."/>
        </authorList>
    </citation>
    <scope>NUCLEOTIDE SEQUENCE [LARGE SCALE GENOMIC DNA]</scope>
</reference>
<name>A0A803NNY6_CANSA</name>
<dbReference type="EMBL" id="UZAU01000011">
    <property type="status" value="NOT_ANNOTATED_CDS"/>
    <property type="molecule type" value="Genomic_DNA"/>
</dbReference>
<organism evidence="1 2">
    <name type="scientific">Cannabis sativa</name>
    <name type="common">Hemp</name>
    <name type="synonym">Marijuana</name>
    <dbReference type="NCBI Taxonomy" id="3483"/>
    <lineage>
        <taxon>Eukaryota</taxon>
        <taxon>Viridiplantae</taxon>
        <taxon>Streptophyta</taxon>
        <taxon>Embryophyta</taxon>
        <taxon>Tracheophyta</taxon>
        <taxon>Spermatophyta</taxon>
        <taxon>Magnoliopsida</taxon>
        <taxon>eudicotyledons</taxon>
        <taxon>Gunneridae</taxon>
        <taxon>Pentapetalae</taxon>
        <taxon>rosids</taxon>
        <taxon>fabids</taxon>
        <taxon>Rosales</taxon>
        <taxon>Cannabaceae</taxon>
        <taxon>Cannabis</taxon>
    </lineage>
</organism>
<keyword evidence="2" id="KW-1185">Reference proteome</keyword>
<evidence type="ECO:0000313" key="2">
    <source>
        <dbReference type="Proteomes" id="UP000596661"/>
    </source>
</evidence>
<dbReference type="Proteomes" id="UP000596661">
    <property type="component" value="Chromosome 1"/>
</dbReference>
<dbReference type="Gramene" id="evm.model.01.397">
    <property type="protein sequence ID" value="cds.evm.model.01.397"/>
    <property type="gene ID" value="evm.TU.01.397"/>
</dbReference>
<evidence type="ECO:0000313" key="1">
    <source>
        <dbReference type="EnsemblPlants" id="cds.evm.model.01.397"/>
    </source>
</evidence>